<sequence length="156" mass="16257">MKTASWTFPFRRARRPMAPAAMVLASFFAAAGADAGELRATVRNVKPQQGKLWVALYESAGAYAADCRFAGQIVDPSGPEVAVMFTGLAPGRYGLAAFQDLNGDSTFGKTMLGLPTEPYGFSRDAKAGLFGPPAFDALAVTVDGAAVAATTITLTD</sequence>
<protein>
    <submittedName>
        <fullName evidence="2">Uncharacterized protein (DUF2141 family)</fullName>
    </submittedName>
</protein>
<comment type="caution">
    <text evidence="2">The sequence shown here is derived from an EMBL/GenBank/DDBJ whole genome shotgun (WGS) entry which is preliminary data.</text>
</comment>
<accession>A0ABS4SSW2</accession>
<reference evidence="2 3" key="1">
    <citation type="submission" date="2021-03" db="EMBL/GenBank/DDBJ databases">
        <title>Genomic Encyclopedia of Type Strains, Phase III (KMG-III): the genomes of soil and plant-associated and newly described type strains.</title>
        <authorList>
            <person name="Whitman W."/>
        </authorList>
    </citation>
    <scope>NUCLEOTIDE SEQUENCE [LARGE SCALE GENOMIC DNA]</scope>
    <source>
        <strain evidence="2 3">IMMIB AFH-6</strain>
    </source>
</reference>
<feature type="chain" id="PRO_5045638913" evidence="1">
    <location>
        <begin position="36"/>
        <end position="156"/>
    </location>
</feature>
<dbReference type="Pfam" id="PF09912">
    <property type="entry name" value="DUF2141"/>
    <property type="match status" value="1"/>
</dbReference>
<name>A0ABS4SSW2_9PROT</name>
<feature type="signal peptide" evidence="1">
    <location>
        <begin position="1"/>
        <end position="35"/>
    </location>
</feature>
<proteinExistence type="predicted"/>
<evidence type="ECO:0000313" key="2">
    <source>
        <dbReference type="EMBL" id="MBP2295625.1"/>
    </source>
</evidence>
<dbReference type="Proteomes" id="UP000781958">
    <property type="component" value="Unassembled WGS sequence"/>
</dbReference>
<evidence type="ECO:0000313" key="3">
    <source>
        <dbReference type="Proteomes" id="UP000781958"/>
    </source>
</evidence>
<keyword evidence="3" id="KW-1185">Reference proteome</keyword>
<dbReference type="RefSeq" id="WP_209770177.1">
    <property type="nucleotide sequence ID" value="NZ_JAGINP010000023.1"/>
</dbReference>
<organism evidence="2 3">
    <name type="scientific">Azospirillum rugosum</name>
    <dbReference type="NCBI Taxonomy" id="416170"/>
    <lineage>
        <taxon>Bacteria</taxon>
        <taxon>Pseudomonadati</taxon>
        <taxon>Pseudomonadota</taxon>
        <taxon>Alphaproteobacteria</taxon>
        <taxon>Rhodospirillales</taxon>
        <taxon>Azospirillaceae</taxon>
        <taxon>Azospirillum</taxon>
    </lineage>
</organism>
<dbReference type="InterPro" id="IPR018673">
    <property type="entry name" value="DUF2141"/>
</dbReference>
<evidence type="ECO:0000256" key="1">
    <source>
        <dbReference type="SAM" id="SignalP"/>
    </source>
</evidence>
<gene>
    <name evidence="2" type="ORF">J2851_005436</name>
</gene>
<dbReference type="EMBL" id="JAGINP010000023">
    <property type="protein sequence ID" value="MBP2295625.1"/>
    <property type="molecule type" value="Genomic_DNA"/>
</dbReference>
<keyword evidence="1" id="KW-0732">Signal</keyword>